<dbReference type="Gene3D" id="3.20.20.70">
    <property type="entry name" value="Aldolase class I"/>
    <property type="match status" value="1"/>
</dbReference>
<keyword evidence="5" id="KW-0411">Iron-sulfur</keyword>
<dbReference type="GO" id="GO:0051536">
    <property type="term" value="F:iron-sulfur cluster binding"/>
    <property type="evidence" value="ECO:0007669"/>
    <property type="project" value="UniProtKB-KW"/>
</dbReference>
<evidence type="ECO:0000256" key="3">
    <source>
        <dbReference type="ARBA" id="ARBA00022723"/>
    </source>
</evidence>
<dbReference type="EC" id="4.1.99.22" evidence="7"/>
<dbReference type="RefSeq" id="WP_159447879.1">
    <property type="nucleotide sequence ID" value="NZ_AP024856.1"/>
</dbReference>
<keyword evidence="2" id="KW-0949">S-adenosyl-L-methionine</keyword>
<evidence type="ECO:0000256" key="4">
    <source>
        <dbReference type="ARBA" id="ARBA00023004"/>
    </source>
</evidence>
<dbReference type="GO" id="GO:0061798">
    <property type="term" value="F:GTP 3',8'-cyclase activity"/>
    <property type="evidence" value="ECO:0007669"/>
    <property type="project" value="UniProtKB-EC"/>
</dbReference>
<dbReference type="AlphaFoldDB" id="A0A1T4UH23"/>
<evidence type="ECO:0000313" key="7">
    <source>
        <dbReference type="EMBL" id="SKA52004.1"/>
    </source>
</evidence>
<evidence type="ECO:0000256" key="5">
    <source>
        <dbReference type="ARBA" id="ARBA00023014"/>
    </source>
</evidence>
<evidence type="ECO:0000313" key="8">
    <source>
        <dbReference type="Proteomes" id="UP000191116"/>
    </source>
</evidence>
<dbReference type="Pfam" id="PF04055">
    <property type="entry name" value="Radical_SAM"/>
    <property type="match status" value="1"/>
</dbReference>
<comment type="cofactor">
    <cofactor evidence="1">
        <name>[4Fe-4S] cluster</name>
        <dbReference type="ChEBI" id="CHEBI:49883"/>
    </cofactor>
</comment>
<organism evidence="7 8">
    <name type="scientific">Photobacterium toruni</name>
    <dbReference type="NCBI Taxonomy" id="1935446"/>
    <lineage>
        <taxon>Bacteria</taxon>
        <taxon>Pseudomonadati</taxon>
        <taxon>Pseudomonadota</taxon>
        <taxon>Gammaproteobacteria</taxon>
        <taxon>Vibrionales</taxon>
        <taxon>Vibrionaceae</taxon>
        <taxon>Photobacterium</taxon>
    </lineage>
</organism>
<dbReference type="InterPro" id="IPR058240">
    <property type="entry name" value="rSAM_sf"/>
</dbReference>
<reference evidence="7 8" key="1">
    <citation type="submission" date="2017-02" db="EMBL/GenBank/DDBJ databases">
        <authorList>
            <person name="Peterson S.W."/>
        </authorList>
    </citation>
    <scope>NUCLEOTIDE SEQUENCE [LARGE SCALE GENOMIC DNA]</scope>
    <source>
        <strain evidence="7 8">CECT 9189</strain>
    </source>
</reference>
<dbReference type="InterPro" id="IPR006638">
    <property type="entry name" value="Elp3/MiaA/NifB-like_rSAM"/>
</dbReference>
<evidence type="ECO:0000259" key="6">
    <source>
        <dbReference type="PROSITE" id="PS51918"/>
    </source>
</evidence>
<dbReference type="EMBL" id="FUWP01000023">
    <property type="protein sequence ID" value="SKA52004.1"/>
    <property type="molecule type" value="Genomic_DNA"/>
</dbReference>
<dbReference type="PANTHER" id="PTHR11228:SF7">
    <property type="entry name" value="PQQA PEPTIDE CYCLASE"/>
    <property type="match status" value="1"/>
</dbReference>
<dbReference type="CDD" id="cd01335">
    <property type="entry name" value="Radical_SAM"/>
    <property type="match status" value="1"/>
</dbReference>
<evidence type="ECO:0000256" key="1">
    <source>
        <dbReference type="ARBA" id="ARBA00001966"/>
    </source>
</evidence>
<evidence type="ECO:0000256" key="2">
    <source>
        <dbReference type="ARBA" id="ARBA00022691"/>
    </source>
</evidence>
<dbReference type="PROSITE" id="PS51918">
    <property type="entry name" value="RADICAL_SAM"/>
    <property type="match status" value="1"/>
</dbReference>
<dbReference type="SMART" id="SM00729">
    <property type="entry name" value="Elp3"/>
    <property type="match status" value="1"/>
</dbReference>
<dbReference type="InterPro" id="IPR007197">
    <property type="entry name" value="rSAM"/>
</dbReference>
<dbReference type="SFLD" id="SFLDG01067">
    <property type="entry name" value="SPASM/twitch_domain_containing"/>
    <property type="match status" value="1"/>
</dbReference>
<dbReference type="Proteomes" id="UP000191116">
    <property type="component" value="Unassembled WGS sequence"/>
</dbReference>
<dbReference type="InterPro" id="IPR050377">
    <property type="entry name" value="Radical_SAM_PqqE_MftC-like"/>
</dbReference>
<dbReference type="InterPro" id="IPR013785">
    <property type="entry name" value="Aldolase_TIM"/>
</dbReference>
<proteinExistence type="predicted"/>
<dbReference type="PANTHER" id="PTHR11228">
    <property type="entry name" value="RADICAL SAM DOMAIN PROTEIN"/>
    <property type="match status" value="1"/>
</dbReference>
<gene>
    <name evidence="7" type="primary">moaA_3</name>
    <name evidence="7" type="ORF">CZ814_03249</name>
</gene>
<feature type="domain" description="Radical SAM core" evidence="6">
    <location>
        <begin position="84"/>
        <end position="319"/>
    </location>
</feature>
<dbReference type="OrthoDB" id="9792276at2"/>
<keyword evidence="4" id="KW-0408">Iron</keyword>
<keyword evidence="7" id="KW-0456">Lyase</keyword>
<name>A0A1T4UH23_9GAMM</name>
<accession>A0A1T4UH23</accession>
<sequence>MSFNILSPFMGLHYTLSIHEHQAEIVVTQCNGDILPPLVKIELVLAEQGVTAIHLNTADGVHIDEHRLDKIHYYPEPKGWKKAVTYRKAVRFSITEKCNYHCFFCHEEGMEMDVKRHSVDVARFFEIIDQLAELGYDDFTFTGGEPLLNWRGIEACLDHMEAIGYLPEITIVTNGERLQPRMLQRLNAYPGKVRFNLSLHSLLNDDYLAIVHRIKKPTMGSDALLDNIKQKMAMIADAGIPFKLNVVLLKGLNTSTEALEAILQYAAQCGASAVKFLELLITENLRQFYHYFYTLGAVKHALDSDLTLLWQNQKKDVYQYKQSGLDVELQHCPCARGCNTCFLNRGVTFTAEMKFFPCFLRPEDALTLTANNLKQSIIEGDQYIDKMACYYQDNSPILIKEAYSSKQEKAYYYLLTAEQQLKVEHLLAGQLERVREFSEHYYIADQQPSYTYRKLTINSYDLTALEVYQQLTIDSDGAHCTEFLHDGIRVTDRARYQTAMQEQGYHNGQTLLWSLEYYKGKDQAYSISHNQDTGLRFLRTEKPFTELTLALSPLRSPIVDVICQAQQQ</sequence>
<dbReference type="SUPFAM" id="SSF102114">
    <property type="entry name" value="Radical SAM enzymes"/>
    <property type="match status" value="1"/>
</dbReference>
<keyword evidence="3" id="KW-0479">Metal-binding</keyword>
<protein>
    <submittedName>
        <fullName evidence="7">Cyclic pyranopterin monophosphate synthase</fullName>
        <ecNumber evidence="7">4.1.99.22</ecNumber>
    </submittedName>
</protein>
<dbReference type="SFLD" id="SFLDS00029">
    <property type="entry name" value="Radical_SAM"/>
    <property type="match status" value="1"/>
</dbReference>
<dbReference type="GO" id="GO:0046872">
    <property type="term" value="F:metal ion binding"/>
    <property type="evidence" value="ECO:0007669"/>
    <property type="project" value="UniProtKB-KW"/>
</dbReference>